<feature type="active site" description="Nucleophile" evidence="4">
    <location>
        <position position="76"/>
    </location>
</feature>
<dbReference type="GO" id="GO:0160150">
    <property type="term" value="F:tRNA pseudouridine(13) synthase activity"/>
    <property type="evidence" value="ECO:0007669"/>
    <property type="project" value="UniProtKB-EC"/>
</dbReference>
<evidence type="ECO:0000256" key="1">
    <source>
        <dbReference type="ARBA" id="ARBA00007953"/>
    </source>
</evidence>
<gene>
    <name evidence="4 6" type="primary">truD</name>
    <name evidence="6" type="ORF">O7M46_03900</name>
</gene>
<comment type="catalytic activity">
    <reaction evidence="4">
        <text>uridine(13) in tRNA = pseudouridine(13) in tRNA</text>
        <dbReference type="Rhea" id="RHEA:42540"/>
        <dbReference type="Rhea" id="RHEA-COMP:10105"/>
        <dbReference type="Rhea" id="RHEA-COMP:10106"/>
        <dbReference type="ChEBI" id="CHEBI:65314"/>
        <dbReference type="ChEBI" id="CHEBI:65315"/>
        <dbReference type="EC" id="5.4.99.27"/>
    </reaction>
</comment>
<feature type="domain" description="TRUD" evidence="5">
    <location>
        <begin position="151"/>
        <end position="307"/>
    </location>
</feature>
<evidence type="ECO:0000256" key="2">
    <source>
        <dbReference type="ARBA" id="ARBA00022694"/>
    </source>
</evidence>
<reference evidence="6 7" key="1">
    <citation type="submission" date="2022-12" db="EMBL/GenBank/DDBJ databases">
        <title>Genome sequence of Pasteurellaceae Bisgaard Taxon 45.</title>
        <authorList>
            <person name="Foggin C."/>
            <person name="Rosen L.E."/>
            <person name="Henton M."/>
            <person name="Buys A."/>
            <person name="Floyd T."/>
            <person name="Turner A.D."/>
            <person name="Tarbin J."/>
            <person name="Lloyd A.S."/>
            <person name="Chaitezvi C."/>
            <person name="Ellis R.J."/>
            <person name="Roberts H.C."/>
            <person name="Dastjerdi A."/>
            <person name="Nunez A."/>
            <person name="Van Vliet A.H."/>
            <person name="Steinbach F."/>
        </authorList>
    </citation>
    <scope>NUCLEOTIDE SEQUENCE [LARGE SCALE GENOMIC DNA]</scope>
    <source>
        <strain evidence="6 7">VF20HR</strain>
    </source>
</reference>
<keyword evidence="2 4" id="KW-0819">tRNA processing</keyword>
<accession>A0ABT9KDE4</accession>
<keyword evidence="3 4" id="KW-0413">Isomerase</keyword>
<organism evidence="6 7">
    <name type="scientific">Bisgaard Taxon 45</name>
    <dbReference type="NCBI Taxonomy" id="304289"/>
    <lineage>
        <taxon>Bacteria</taxon>
        <taxon>Pseudomonadati</taxon>
        <taxon>Pseudomonadota</taxon>
        <taxon>Gammaproteobacteria</taxon>
        <taxon>Pasteurellales</taxon>
        <taxon>Pasteurellaceae</taxon>
    </lineage>
</organism>
<dbReference type="EC" id="5.4.99.27" evidence="4"/>
<dbReference type="PANTHER" id="PTHR47811:SF1">
    <property type="entry name" value="TRNA PSEUDOURIDINE SYNTHASE D"/>
    <property type="match status" value="1"/>
</dbReference>
<dbReference type="InterPro" id="IPR042214">
    <property type="entry name" value="TruD_catalytic"/>
</dbReference>
<dbReference type="PANTHER" id="PTHR47811">
    <property type="entry name" value="TRNA PSEUDOURIDINE SYNTHASE D"/>
    <property type="match status" value="1"/>
</dbReference>
<evidence type="ECO:0000313" key="6">
    <source>
        <dbReference type="EMBL" id="MDP9500092.1"/>
    </source>
</evidence>
<dbReference type="InterPro" id="IPR050170">
    <property type="entry name" value="TruD_pseudoU_synthase"/>
</dbReference>
<dbReference type="Proteomes" id="UP001224083">
    <property type="component" value="Unassembled WGS sequence"/>
</dbReference>
<sequence>MELAYLQTRPKQTARLKAECADFIVQENLGYALSGDGEFVAVKVRKTDCNTLFVGEKLAQFAGIAERNMGYAGLKDRKAVTEQWFCLHMPGQPTPDFSQFQLAGVDILEVTRHNRKIRTGSLDGNQFDILLRDVQDTDELNVRLANLKKFGFPNYFTEQRFGRDGHNLTQALRWATGEINVKDRKKRSFYLSAARSEVFNLVVSERIALQLAQQVLPGDILQLQGSHSWFQADENDDLAVLQTRLEQQDILLTAPLIGEHNPSATTSENQVVEQHQALLTLMAKERMKAARRSMLMHAQGLQWEFIPDGLRLSFYLPAGSYATALVREVVNVQEDEFQPNVEKR</sequence>
<dbReference type="InterPro" id="IPR020103">
    <property type="entry name" value="PsdUridine_synth_cat_dom_sf"/>
</dbReference>
<dbReference type="NCBIfam" id="TIGR00094">
    <property type="entry name" value="tRNA_TruD_broad"/>
    <property type="match status" value="1"/>
</dbReference>
<comment type="similarity">
    <text evidence="1 4">Belongs to the pseudouridine synthase TruD family.</text>
</comment>
<dbReference type="CDD" id="cd02575">
    <property type="entry name" value="PseudoU_synth_EcTruD"/>
    <property type="match status" value="1"/>
</dbReference>
<protein>
    <recommendedName>
        <fullName evidence="4">tRNA pseudouridine synthase D</fullName>
        <ecNumber evidence="4">5.4.99.27</ecNumber>
    </recommendedName>
    <alternativeName>
        <fullName evidence="4">tRNA pseudouridine(13) synthase</fullName>
    </alternativeName>
    <alternativeName>
        <fullName evidence="4">tRNA pseudouridylate synthase D</fullName>
    </alternativeName>
    <alternativeName>
        <fullName evidence="4">tRNA-uridine isomerase D</fullName>
    </alternativeName>
</protein>
<evidence type="ECO:0000259" key="5">
    <source>
        <dbReference type="PROSITE" id="PS50984"/>
    </source>
</evidence>
<comment type="caution">
    <text evidence="6">The sequence shown here is derived from an EMBL/GenBank/DDBJ whole genome shotgun (WGS) entry which is preliminary data.</text>
</comment>
<evidence type="ECO:0000256" key="3">
    <source>
        <dbReference type="ARBA" id="ARBA00023235"/>
    </source>
</evidence>
<dbReference type="InterPro" id="IPR001656">
    <property type="entry name" value="PsdUridine_synth_TruD"/>
</dbReference>
<proteinExistence type="inferred from homology"/>
<dbReference type="Gene3D" id="3.30.2340.10">
    <property type="entry name" value="TruD, insertion domain"/>
    <property type="match status" value="1"/>
</dbReference>
<dbReference type="InterPro" id="IPR011760">
    <property type="entry name" value="PsdUridine_synth_TruD_insert"/>
</dbReference>
<dbReference type="NCBIfam" id="NF002155">
    <property type="entry name" value="PRK00984.1-4"/>
    <property type="match status" value="1"/>
</dbReference>
<evidence type="ECO:0000256" key="4">
    <source>
        <dbReference type="HAMAP-Rule" id="MF_01082"/>
    </source>
</evidence>
<dbReference type="EMBL" id="JAQAHH010000004">
    <property type="protein sequence ID" value="MDP9500092.1"/>
    <property type="molecule type" value="Genomic_DNA"/>
</dbReference>
<dbReference type="PROSITE" id="PS01268">
    <property type="entry name" value="UPF0024"/>
    <property type="match status" value="1"/>
</dbReference>
<comment type="function">
    <text evidence="4">Responsible for synthesis of pseudouridine from uracil-13 in transfer RNAs.</text>
</comment>
<dbReference type="HAMAP" id="MF_01082">
    <property type="entry name" value="TruD"/>
    <property type="match status" value="1"/>
</dbReference>
<dbReference type="PROSITE" id="PS50984">
    <property type="entry name" value="TRUD"/>
    <property type="match status" value="1"/>
</dbReference>
<dbReference type="Pfam" id="PF01142">
    <property type="entry name" value="TruD"/>
    <property type="match status" value="2"/>
</dbReference>
<dbReference type="SUPFAM" id="SSF55120">
    <property type="entry name" value="Pseudouridine synthase"/>
    <property type="match status" value="1"/>
</dbReference>
<dbReference type="Gene3D" id="3.30.2350.20">
    <property type="entry name" value="TruD, catalytic domain"/>
    <property type="match status" value="1"/>
</dbReference>
<dbReference type="InterPro" id="IPR043165">
    <property type="entry name" value="TruD_insert_sf"/>
</dbReference>
<name>A0ABT9KDE4_9PAST</name>
<evidence type="ECO:0000313" key="7">
    <source>
        <dbReference type="Proteomes" id="UP001224083"/>
    </source>
</evidence>
<keyword evidence="7" id="KW-1185">Reference proteome</keyword>
<dbReference type="InterPro" id="IPR020119">
    <property type="entry name" value="PsdUridine_synth_TruD_CS"/>
</dbReference>